<feature type="transmembrane region" description="Helical" evidence="2">
    <location>
        <begin position="364"/>
        <end position="386"/>
    </location>
</feature>
<feature type="compositionally biased region" description="Acidic residues" evidence="1">
    <location>
        <begin position="924"/>
        <end position="935"/>
    </location>
</feature>
<keyword evidence="4" id="KW-1185">Reference proteome</keyword>
<keyword evidence="2" id="KW-0812">Transmembrane</keyword>
<feature type="transmembrane region" description="Helical" evidence="2">
    <location>
        <begin position="713"/>
        <end position="736"/>
    </location>
</feature>
<comment type="caution">
    <text evidence="3">The sequence shown here is derived from an EMBL/GenBank/DDBJ whole genome shotgun (WGS) entry which is preliminary data.</text>
</comment>
<gene>
    <name evidence="3" type="ORF">CTEN210_14234</name>
</gene>
<keyword evidence="2" id="KW-1133">Transmembrane helix</keyword>
<name>A0AAD3D4S3_9STRA</name>
<dbReference type="AlphaFoldDB" id="A0AAD3D4S3"/>
<feature type="transmembrane region" description="Helical" evidence="2">
    <location>
        <begin position="757"/>
        <end position="790"/>
    </location>
</feature>
<evidence type="ECO:0000256" key="1">
    <source>
        <dbReference type="SAM" id="MobiDB-lite"/>
    </source>
</evidence>
<evidence type="ECO:0000313" key="3">
    <source>
        <dbReference type="EMBL" id="GFH57758.1"/>
    </source>
</evidence>
<dbReference type="Proteomes" id="UP001054902">
    <property type="component" value="Unassembled WGS sequence"/>
</dbReference>
<feature type="region of interest" description="Disordered" evidence="1">
    <location>
        <begin position="894"/>
        <end position="935"/>
    </location>
</feature>
<evidence type="ECO:0000256" key="2">
    <source>
        <dbReference type="SAM" id="Phobius"/>
    </source>
</evidence>
<proteinExistence type="predicted"/>
<accession>A0AAD3D4S3</accession>
<reference evidence="3 4" key="1">
    <citation type="journal article" date="2021" name="Sci. Rep.">
        <title>The genome of the diatom Chaetoceros tenuissimus carries an ancient integrated fragment of an extant virus.</title>
        <authorList>
            <person name="Hongo Y."/>
            <person name="Kimura K."/>
            <person name="Takaki Y."/>
            <person name="Yoshida Y."/>
            <person name="Baba S."/>
            <person name="Kobayashi G."/>
            <person name="Nagasaki K."/>
            <person name="Hano T."/>
            <person name="Tomaru Y."/>
        </authorList>
    </citation>
    <scope>NUCLEOTIDE SEQUENCE [LARGE SCALE GENOMIC DNA]</scope>
    <source>
        <strain evidence="3 4">NIES-3715</strain>
    </source>
</reference>
<protein>
    <submittedName>
        <fullName evidence="3">Uncharacterized protein</fullName>
    </submittedName>
</protein>
<sequence>MGLFSFESHVKAARDMKEIEYILALHQTGDLQNDKDATISYKEGSISAIDIVSFLTSRYSIIVSEDVVKQDLLVGLSGSSSEGDVDNLDAVEIVAILLIPYLVGLNKEIEIKEATNTTVSKKVDYRKSVLYSRDAMEKRKELDERHVEGEVLLGRILDEILSDATGSDAKRPLTKELLKQIFLAYNEEDMAADDQLLSEMIDMVTSEDSEEGGNMLDVSTFYRGLVNDVKLYDTSNHSRISTHLEDVFGVAKPMSLCKKDGDVSDLNINGQNELDESQTKKFRRCWAYGLPQIDFLADTAMDSMRYMLSWLVVILFAGKLCFPEVRNSFVHFACPWEIIPTKRDLSFSFMSTENVTMHDRTLKVLYLISVICLLFYHVLNIVRGFIPLRLVLRNKILAYFFRGSNANNEFNVKQAAQVKVHDLVENAFDLHEEYNENICENGTSSTYCSRVSDKYYQQMEEREIKGGYFYCWKNTINGSLKNVEGIWFHSRIVIGNFLQVLLPIAAFAVLINNGLGILHYFYPKSHISFNDGCHLEFNETQCLYPSLKDLYTGVAICEVQVPDGCSFPIDTFQTINSESLNRVCAMLDMYNISLVTECRANLNSDLYMHKALYDGSFDEFTSAFVSGSTKRDYCGSHVSICTQNQKWIDGSEAWEYNVYECVLGIDVKMRAPFNFHGQKCRDTEVNNLLEQIQSINSWYPSKETLNAAMYTSLMFSVIAATLNASLLIPSMTTTLMKFRNGHFESLRNPRWKEFRKNLLDCSFLLGLLMWGSVFSIFLISAFMFLLILLLSWHVTRNAFGALDRFPHVFKQELLCTDAHRHPWIERLGMIYLMKLKHGKEFANRAGLAWRMMFVFALMPYLRRRRIAGVLEDIEIDEKKKEGFSPLRKLNLKHRFSPERDKQVDEKSELEKSSPSSNKNRSVEVDAEDNENDDID</sequence>
<dbReference type="EMBL" id="BLLK01000058">
    <property type="protein sequence ID" value="GFH57758.1"/>
    <property type="molecule type" value="Genomic_DNA"/>
</dbReference>
<feature type="transmembrane region" description="Helical" evidence="2">
    <location>
        <begin position="500"/>
        <end position="522"/>
    </location>
</feature>
<keyword evidence="2" id="KW-0472">Membrane</keyword>
<organism evidence="3 4">
    <name type="scientific">Chaetoceros tenuissimus</name>
    <dbReference type="NCBI Taxonomy" id="426638"/>
    <lineage>
        <taxon>Eukaryota</taxon>
        <taxon>Sar</taxon>
        <taxon>Stramenopiles</taxon>
        <taxon>Ochrophyta</taxon>
        <taxon>Bacillariophyta</taxon>
        <taxon>Coscinodiscophyceae</taxon>
        <taxon>Chaetocerotophycidae</taxon>
        <taxon>Chaetocerotales</taxon>
        <taxon>Chaetocerotaceae</taxon>
        <taxon>Chaetoceros</taxon>
    </lineage>
</organism>
<evidence type="ECO:0000313" key="4">
    <source>
        <dbReference type="Proteomes" id="UP001054902"/>
    </source>
</evidence>
<feature type="compositionally biased region" description="Basic and acidic residues" evidence="1">
    <location>
        <begin position="895"/>
        <end position="911"/>
    </location>
</feature>